<dbReference type="SMART" id="SM00696">
    <property type="entry name" value="DM9"/>
    <property type="match status" value="2"/>
</dbReference>
<name>A0AAJ6YPY6_9HYME</name>
<evidence type="ECO:0000313" key="1">
    <source>
        <dbReference type="Proteomes" id="UP000695007"/>
    </source>
</evidence>
<dbReference type="Proteomes" id="UP000695007">
    <property type="component" value="Unplaced"/>
</dbReference>
<dbReference type="PANTHER" id="PTHR31649:SF10">
    <property type="entry name" value="IP19903P-RELATED"/>
    <property type="match status" value="1"/>
</dbReference>
<dbReference type="RefSeq" id="XP_011502118.1">
    <property type="nucleotide sequence ID" value="XM_011503816.1"/>
</dbReference>
<dbReference type="GeneID" id="105365603"/>
<dbReference type="Pfam" id="PF11901">
    <property type="entry name" value="DM9"/>
    <property type="match status" value="1"/>
</dbReference>
<dbReference type="AlphaFoldDB" id="A0AAJ6YPY6"/>
<protein>
    <submittedName>
        <fullName evidence="2 3">Uncharacterized protein LOC105365603 isoform X1</fullName>
    </submittedName>
</protein>
<organism evidence="1 2">
    <name type="scientific">Ceratosolen solmsi marchali</name>
    <dbReference type="NCBI Taxonomy" id="326594"/>
    <lineage>
        <taxon>Eukaryota</taxon>
        <taxon>Metazoa</taxon>
        <taxon>Ecdysozoa</taxon>
        <taxon>Arthropoda</taxon>
        <taxon>Hexapoda</taxon>
        <taxon>Insecta</taxon>
        <taxon>Pterygota</taxon>
        <taxon>Neoptera</taxon>
        <taxon>Endopterygota</taxon>
        <taxon>Hymenoptera</taxon>
        <taxon>Apocrita</taxon>
        <taxon>Proctotrupomorpha</taxon>
        <taxon>Chalcidoidea</taxon>
        <taxon>Agaonidae</taxon>
        <taxon>Agaoninae</taxon>
        <taxon>Ceratosolen</taxon>
    </lineage>
</organism>
<proteinExistence type="predicted"/>
<accession>A0AAJ6YPY6</accession>
<gene>
    <name evidence="2 3" type="primary">LOC105365603</name>
</gene>
<keyword evidence="1" id="KW-1185">Reference proteome</keyword>
<reference evidence="2 3" key="1">
    <citation type="submission" date="2025-04" db="UniProtKB">
        <authorList>
            <consortium name="RefSeq"/>
        </authorList>
    </citation>
    <scope>IDENTIFICATION</scope>
</reference>
<dbReference type="RefSeq" id="XP_011502117.1">
    <property type="nucleotide sequence ID" value="XM_011503815.1"/>
</dbReference>
<dbReference type="InterPro" id="IPR006616">
    <property type="entry name" value="DM9_repeat"/>
</dbReference>
<dbReference type="KEGG" id="csol:105365603"/>
<evidence type="ECO:0000313" key="2">
    <source>
        <dbReference type="RefSeq" id="XP_011502117.1"/>
    </source>
</evidence>
<dbReference type="PANTHER" id="PTHR31649">
    <property type="entry name" value="AGAP009604-PA"/>
    <property type="match status" value="1"/>
</dbReference>
<sequence>MGSCCTSLSSESTLNSGIISHETAYKWLTRSSDEPFPETAVTGGRDIDGATIYVGRAYHDGDMIPAKVIPERNVAYVAHGGQEHAKRNFEVLVRGEFGWEFCSNGSVPADAVVAGHTSDGEPLYVGRVLHNGSQTVGKVQQSHGCLYIPFDGEELSFKDYEVLVMH</sequence>
<evidence type="ECO:0000313" key="3">
    <source>
        <dbReference type="RefSeq" id="XP_011502118.1"/>
    </source>
</evidence>